<organism evidence="1">
    <name type="scientific">Myoviridae sp. ct1ba2</name>
    <dbReference type="NCBI Taxonomy" id="2827654"/>
    <lineage>
        <taxon>Viruses</taxon>
        <taxon>Duplodnaviria</taxon>
        <taxon>Heunggongvirae</taxon>
        <taxon>Uroviricota</taxon>
        <taxon>Caudoviricetes</taxon>
    </lineage>
</organism>
<dbReference type="EMBL" id="BK032540">
    <property type="protein sequence ID" value="DAF46584.1"/>
    <property type="molecule type" value="Genomic_DNA"/>
</dbReference>
<accession>A0A8S5S6M2</accession>
<name>A0A8S5S6M2_9CAUD</name>
<evidence type="ECO:0000313" key="1">
    <source>
        <dbReference type="EMBL" id="DAF46584.1"/>
    </source>
</evidence>
<reference evidence="1" key="1">
    <citation type="journal article" date="2021" name="Proc. Natl. Acad. Sci. U.S.A.">
        <title>A Catalog of Tens of Thousands of Viruses from Human Metagenomes Reveals Hidden Associations with Chronic Diseases.</title>
        <authorList>
            <person name="Tisza M.J."/>
            <person name="Buck C.B."/>
        </authorList>
    </citation>
    <scope>NUCLEOTIDE SEQUENCE</scope>
    <source>
        <strain evidence="1">Ct1ba2</strain>
    </source>
</reference>
<sequence length="270" mass="31512">MLFQIKGKRKMKELENIKLIEDEKYKQFKKKFEHKVTTDDCYTPPAVYEAIKNYVIDYYNLENIRIERPFYPGGDYQHYEYSENSVVIDNPPFSILTEIKKFYMREGIKFFLFAPNLTLLSSSIDGVCHIVTNSTIVYANKAKVNTSFDTNMDEYVIRTDPELHNIIKKSQEDLSVTHPKYDYPSNVIISSLLGKCAKAGMTLKFKSDELYFIRCLENQKAFKKAIYGSGFLIGDERAKEMETMIKEIEAAKTIKWKLSDKEKKIIEELS</sequence>
<protein>
    <submittedName>
        <fullName evidence="1">DNA N-6-adenine-methyltransferase</fullName>
    </submittedName>
</protein>
<proteinExistence type="predicted"/>